<sequence>MTKTIRTISVVGIAAVLAVGLSVLSASVIAADTDISGVVTSAVGPEAGVWVIAETLDFDTKFRKIVVTNDDGRFLVPDLQAANYDVWVRGYGLVDSERTTA</sequence>
<organism evidence="1">
    <name type="scientific">marine metagenome</name>
    <dbReference type="NCBI Taxonomy" id="408172"/>
    <lineage>
        <taxon>unclassified sequences</taxon>
        <taxon>metagenomes</taxon>
        <taxon>ecological metagenomes</taxon>
    </lineage>
</organism>
<accession>A0A382V6U8</accession>
<protein>
    <recommendedName>
        <fullName evidence="2">Carboxypeptidase regulatory-like domain-containing protein</fullName>
    </recommendedName>
</protein>
<dbReference type="GO" id="GO:0030246">
    <property type="term" value="F:carbohydrate binding"/>
    <property type="evidence" value="ECO:0007669"/>
    <property type="project" value="InterPro"/>
</dbReference>
<name>A0A382V6U8_9ZZZZ</name>
<gene>
    <name evidence="1" type="ORF">METZ01_LOCUS395058</name>
</gene>
<dbReference type="AlphaFoldDB" id="A0A382V6U8"/>
<feature type="non-terminal residue" evidence="1">
    <location>
        <position position="101"/>
    </location>
</feature>
<evidence type="ECO:0000313" key="1">
    <source>
        <dbReference type="EMBL" id="SVD42204.1"/>
    </source>
</evidence>
<dbReference type="SUPFAM" id="SSF49452">
    <property type="entry name" value="Starch-binding domain-like"/>
    <property type="match status" value="1"/>
</dbReference>
<evidence type="ECO:0008006" key="2">
    <source>
        <dbReference type="Google" id="ProtNLM"/>
    </source>
</evidence>
<dbReference type="EMBL" id="UINC01149618">
    <property type="protein sequence ID" value="SVD42204.1"/>
    <property type="molecule type" value="Genomic_DNA"/>
</dbReference>
<reference evidence="1" key="1">
    <citation type="submission" date="2018-05" db="EMBL/GenBank/DDBJ databases">
        <authorList>
            <person name="Lanie J.A."/>
            <person name="Ng W.-L."/>
            <person name="Kazmierczak K.M."/>
            <person name="Andrzejewski T.M."/>
            <person name="Davidsen T.M."/>
            <person name="Wayne K.J."/>
            <person name="Tettelin H."/>
            <person name="Glass J.I."/>
            <person name="Rusch D."/>
            <person name="Podicherti R."/>
            <person name="Tsui H.-C.T."/>
            <person name="Winkler M.E."/>
        </authorList>
    </citation>
    <scope>NUCLEOTIDE SEQUENCE</scope>
</reference>
<dbReference type="InterPro" id="IPR013784">
    <property type="entry name" value="Carb-bd-like_fold"/>
</dbReference>
<proteinExistence type="predicted"/>